<dbReference type="GO" id="GO:0020037">
    <property type="term" value="F:heme binding"/>
    <property type="evidence" value="ECO:0007669"/>
    <property type="project" value="InterPro"/>
</dbReference>
<proteinExistence type="inferred from homology"/>
<keyword evidence="11" id="KW-1185">Reference proteome</keyword>
<evidence type="ECO:0000313" key="11">
    <source>
        <dbReference type="Proteomes" id="UP000631114"/>
    </source>
</evidence>
<dbReference type="GO" id="GO:0016705">
    <property type="term" value="F:oxidoreductase activity, acting on paired donors, with incorporation or reduction of molecular oxygen"/>
    <property type="evidence" value="ECO:0007669"/>
    <property type="project" value="InterPro"/>
</dbReference>
<keyword evidence="8" id="KW-0408">Iron</keyword>
<comment type="subcellular location">
    <subcellularLocation>
        <location evidence="1">Membrane</location>
        <topology evidence="1">Single-pass membrane protein</topology>
    </subcellularLocation>
</comment>
<evidence type="ECO:0000256" key="7">
    <source>
        <dbReference type="ARBA" id="ARBA00023002"/>
    </source>
</evidence>
<sequence length="402" mass="46540">MELLSWLLSGAALVTLVLFFKGFRFRPRLNRPPGPKPWPIIGNLNLISSLPHLSIHDLSQKYGPIMQLQFGSFPVVVGSSVEMAEQFLKDHDLNFSSRPKSSAGKYTAYDHNDMLWSPYGVYWRYARKIFFLELFSMKRLDSYEYIRAEELRLFLNDLYTSCGNPITLRHHISSLTLNNITRMILGKKYLGESDELKKILEEWLLLNGVLNIGDLIPWINFLDLQGYVKRMKALRNKIDHFLEHALEEHIAKRQDHLPKDMLEVLLQLSADNPKPELKLSRNQVKALTLDLLAGGTDATAITIEWAMSEVLKQPQIYKQVTAELDRVIGRNRWVEEKDIPNLPYLKCIVKETMRMHPLAPMLAPHFARKNCKIQGYDILQGTRVLIKYMEHRERSDIVGCTK</sequence>
<comment type="caution">
    <text evidence="10">The sequence shown here is derived from an EMBL/GenBank/DDBJ whole genome shotgun (WGS) entry which is preliminary data.</text>
</comment>
<reference evidence="10 11" key="1">
    <citation type="submission" date="2020-10" db="EMBL/GenBank/DDBJ databases">
        <title>The Coptis chinensis genome and diversification of protoberbering-type alkaloids.</title>
        <authorList>
            <person name="Wang B."/>
            <person name="Shu S."/>
            <person name="Song C."/>
            <person name="Liu Y."/>
        </authorList>
    </citation>
    <scope>NUCLEOTIDE SEQUENCE [LARGE SCALE GENOMIC DNA]</scope>
    <source>
        <strain evidence="10">HL-2020</strain>
        <tissue evidence="10">Leaf</tissue>
    </source>
</reference>
<organism evidence="10 11">
    <name type="scientific">Coptis chinensis</name>
    <dbReference type="NCBI Taxonomy" id="261450"/>
    <lineage>
        <taxon>Eukaryota</taxon>
        <taxon>Viridiplantae</taxon>
        <taxon>Streptophyta</taxon>
        <taxon>Embryophyta</taxon>
        <taxon>Tracheophyta</taxon>
        <taxon>Spermatophyta</taxon>
        <taxon>Magnoliopsida</taxon>
        <taxon>Ranunculales</taxon>
        <taxon>Ranunculaceae</taxon>
        <taxon>Coptidoideae</taxon>
        <taxon>Coptis</taxon>
    </lineage>
</organism>
<protein>
    <submittedName>
        <fullName evidence="10">Uncharacterized protein</fullName>
    </submittedName>
</protein>
<comment type="similarity">
    <text evidence="2">Belongs to the cytochrome P450 family.</text>
</comment>
<dbReference type="PRINTS" id="PR00463">
    <property type="entry name" value="EP450I"/>
</dbReference>
<keyword evidence="6" id="KW-1133">Transmembrane helix</keyword>
<dbReference type="Pfam" id="PF00067">
    <property type="entry name" value="p450"/>
    <property type="match status" value="1"/>
</dbReference>
<dbReference type="AlphaFoldDB" id="A0A835M3G9"/>
<dbReference type="InterPro" id="IPR036396">
    <property type="entry name" value="Cyt_P450_sf"/>
</dbReference>
<gene>
    <name evidence="10" type="ORF">IFM89_021593</name>
</gene>
<dbReference type="PANTHER" id="PTHR47944:SF5">
    <property type="entry name" value="CYTOCHROME P450 71A1-LIKE"/>
    <property type="match status" value="1"/>
</dbReference>
<dbReference type="SUPFAM" id="SSF48264">
    <property type="entry name" value="Cytochrome P450"/>
    <property type="match status" value="1"/>
</dbReference>
<dbReference type="OrthoDB" id="2789670at2759"/>
<keyword evidence="7" id="KW-0560">Oxidoreductase</keyword>
<evidence type="ECO:0000256" key="4">
    <source>
        <dbReference type="ARBA" id="ARBA00022692"/>
    </source>
</evidence>
<dbReference type="Proteomes" id="UP000631114">
    <property type="component" value="Unassembled WGS sequence"/>
</dbReference>
<accession>A0A835M3G9</accession>
<dbReference type="InterPro" id="IPR002401">
    <property type="entry name" value="Cyt_P450_E_grp-I"/>
</dbReference>
<keyword evidence="3" id="KW-0349">Heme</keyword>
<dbReference type="PANTHER" id="PTHR47944">
    <property type="entry name" value="CYTOCHROME P450 98A9"/>
    <property type="match status" value="1"/>
</dbReference>
<dbReference type="CDD" id="cd20618">
    <property type="entry name" value="CYP71_clan"/>
    <property type="match status" value="1"/>
</dbReference>
<evidence type="ECO:0000313" key="10">
    <source>
        <dbReference type="EMBL" id="KAF9615022.1"/>
    </source>
</evidence>
<evidence type="ECO:0000256" key="1">
    <source>
        <dbReference type="ARBA" id="ARBA00004167"/>
    </source>
</evidence>
<dbReference type="GO" id="GO:0016020">
    <property type="term" value="C:membrane"/>
    <property type="evidence" value="ECO:0007669"/>
    <property type="project" value="UniProtKB-SubCell"/>
</dbReference>
<evidence type="ECO:0000256" key="6">
    <source>
        <dbReference type="ARBA" id="ARBA00022989"/>
    </source>
</evidence>
<name>A0A835M3G9_9MAGN</name>
<dbReference type="InterPro" id="IPR001128">
    <property type="entry name" value="Cyt_P450"/>
</dbReference>
<evidence type="ECO:0000256" key="8">
    <source>
        <dbReference type="ARBA" id="ARBA00023004"/>
    </source>
</evidence>
<dbReference type="GO" id="GO:0005506">
    <property type="term" value="F:iron ion binding"/>
    <property type="evidence" value="ECO:0007669"/>
    <property type="project" value="InterPro"/>
</dbReference>
<evidence type="ECO:0000256" key="9">
    <source>
        <dbReference type="ARBA" id="ARBA00023136"/>
    </source>
</evidence>
<keyword evidence="4" id="KW-0812">Transmembrane</keyword>
<evidence type="ECO:0000256" key="3">
    <source>
        <dbReference type="ARBA" id="ARBA00022617"/>
    </source>
</evidence>
<dbReference type="GO" id="GO:0004497">
    <property type="term" value="F:monooxygenase activity"/>
    <property type="evidence" value="ECO:0007669"/>
    <property type="project" value="InterPro"/>
</dbReference>
<keyword evidence="5" id="KW-0479">Metal-binding</keyword>
<dbReference type="EMBL" id="JADFTS010000003">
    <property type="protein sequence ID" value="KAF9615022.1"/>
    <property type="molecule type" value="Genomic_DNA"/>
</dbReference>
<keyword evidence="9" id="KW-0472">Membrane</keyword>
<dbReference type="GO" id="GO:0044550">
    <property type="term" value="P:secondary metabolite biosynthetic process"/>
    <property type="evidence" value="ECO:0007669"/>
    <property type="project" value="UniProtKB-ARBA"/>
</dbReference>
<evidence type="ECO:0000256" key="2">
    <source>
        <dbReference type="ARBA" id="ARBA00010617"/>
    </source>
</evidence>
<dbReference type="Gene3D" id="1.10.630.10">
    <property type="entry name" value="Cytochrome P450"/>
    <property type="match status" value="1"/>
</dbReference>
<evidence type="ECO:0000256" key="5">
    <source>
        <dbReference type="ARBA" id="ARBA00022723"/>
    </source>
</evidence>